<dbReference type="PROSITE" id="PS51352">
    <property type="entry name" value="THIOREDOXIN_2"/>
    <property type="match status" value="1"/>
</dbReference>
<dbReference type="GO" id="GO:0017004">
    <property type="term" value="P:cytochrome complex assembly"/>
    <property type="evidence" value="ECO:0007669"/>
    <property type="project" value="UniProtKB-KW"/>
</dbReference>
<evidence type="ECO:0000313" key="6">
    <source>
        <dbReference type="EMBL" id="SHG59570.1"/>
    </source>
</evidence>
<dbReference type="AlphaFoldDB" id="A0A1M5L3R1"/>
<dbReference type="Pfam" id="PF14289">
    <property type="entry name" value="DUF4369"/>
    <property type="match status" value="1"/>
</dbReference>
<dbReference type="InterPro" id="IPR025380">
    <property type="entry name" value="DUF4369"/>
</dbReference>
<evidence type="ECO:0000256" key="2">
    <source>
        <dbReference type="ARBA" id="ARBA00022748"/>
    </source>
</evidence>
<dbReference type="Gene3D" id="3.40.30.10">
    <property type="entry name" value="Glutaredoxin"/>
    <property type="match status" value="1"/>
</dbReference>
<accession>A0A1M5L3R1</accession>
<dbReference type="SUPFAM" id="SSF52833">
    <property type="entry name" value="Thioredoxin-like"/>
    <property type="match status" value="1"/>
</dbReference>
<reference evidence="7" key="1">
    <citation type="submission" date="2016-11" db="EMBL/GenBank/DDBJ databases">
        <authorList>
            <person name="Varghese N."/>
            <person name="Submissions S."/>
        </authorList>
    </citation>
    <scope>NUCLEOTIDE SEQUENCE [LARGE SCALE GENOMIC DNA]</scope>
    <source>
        <strain evidence="7">DSM 24579</strain>
    </source>
</reference>
<name>A0A1M5L3R1_SALEC</name>
<dbReference type="RefSeq" id="WP_072881410.1">
    <property type="nucleotide sequence ID" value="NZ_FQVT01000018.1"/>
</dbReference>
<dbReference type="CDD" id="cd02966">
    <property type="entry name" value="TlpA_like_family"/>
    <property type="match status" value="1"/>
</dbReference>
<dbReference type="InterPro" id="IPR000866">
    <property type="entry name" value="AhpC/TSA"/>
</dbReference>
<dbReference type="Pfam" id="PF00578">
    <property type="entry name" value="AhpC-TSA"/>
    <property type="match status" value="1"/>
</dbReference>
<dbReference type="GO" id="GO:0030313">
    <property type="term" value="C:cell envelope"/>
    <property type="evidence" value="ECO:0007669"/>
    <property type="project" value="UniProtKB-SubCell"/>
</dbReference>
<evidence type="ECO:0000256" key="3">
    <source>
        <dbReference type="ARBA" id="ARBA00023157"/>
    </source>
</evidence>
<dbReference type="EMBL" id="FQVT01000018">
    <property type="protein sequence ID" value="SHG59570.1"/>
    <property type="molecule type" value="Genomic_DNA"/>
</dbReference>
<dbReference type="Proteomes" id="UP000183945">
    <property type="component" value="Unassembled WGS sequence"/>
</dbReference>
<evidence type="ECO:0000256" key="1">
    <source>
        <dbReference type="ARBA" id="ARBA00004196"/>
    </source>
</evidence>
<protein>
    <submittedName>
        <fullName evidence="6">Thioredoxin-like</fullName>
    </submittedName>
</protein>
<feature type="domain" description="Thioredoxin" evidence="5">
    <location>
        <begin position="234"/>
        <end position="373"/>
    </location>
</feature>
<gene>
    <name evidence="6" type="ORF">SAMN05444483_1183</name>
</gene>
<keyword evidence="3" id="KW-1015">Disulfide bond</keyword>
<keyword evidence="7" id="KW-1185">Reference proteome</keyword>
<dbReference type="PROSITE" id="PS51257">
    <property type="entry name" value="PROKAR_LIPOPROTEIN"/>
    <property type="match status" value="1"/>
</dbReference>
<evidence type="ECO:0000256" key="4">
    <source>
        <dbReference type="ARBA" id="ARBA00023284"/>
    </source>
</evidence>
<evidence type="ECO:0000259" key="5">
    <source>
        <dbReference type="PROSITE" id="PS51352"/>
    </source>
</evidence>
<dbReference type="InterPro" id="IPR036249">
    <property type="entry name" value="Thioredoxin-like_sf"/>
</dbReference>
<dbReference type="InterPro" id="IPR013766">
    <property type="entry name" value="Thioredoxin_domain"/>
</dbReference>
<organism evidence="6 7">
    <name type="scientific">Salegentibacter echinorum</name>
    <dbReference type="NCBI Taxonomy" id="1073325"/>
    <lineage>
        <taxon>Bacteria</taxon>
        <taxon>Pseudomonadati</taxon>
        <taxon>Bacteroidota</taxon>
        <taxon>Flavobacteriia</taxon>
        <taxon>Flavobacteriales</taxon>
        <taxon>Flavobacteriaceae</taxon>
        <taxon>Salegentibacter</taxon>
    </lineage>
</organism>
<keyword evidence="4" id="KW-0676">Redox-active center</keyword>
<dbReference type="PANTHER" id="PTHR42852">
    <property type="entry name" value="THIOL:DISULFIDE INTERCHANGE PROTEIN DSBE"/>
    <property type="match status" value="1"/>
</dbReference>
<proteinExistence type="predicted"/>
<evidence type="ECO:0000313" key="7">
    <source>
        <dbReference type="Proteomes" id="UP000183945"/>
    </source>
</evidence>
<sequence length="375" mass="42835">MKAPLQSILIACFVVFITACSEKEEKAEKFTISGQVSGFQDGTKFYLRNLATDAVFDSTTVEKNKFRFEGHLSNPPEQIWLNAMVDQKFIYTNLLIGNEDIKVKGDISDFPWNVDITGSKIQENFNYLRDITKNYDIKRDSLVQSFMKLPQNKKQEIGTEIWREIGKIDSVTTALRIDYVKSHPNTYTSVIELGYMKNQLPKDTIQKIYDKYSSEIKESKYAKVVEVFLRENISEVGDEYHDFQGLNQRGENIKFSDIKGEFTLLDFTAAYCGPCIQAADELVEIDKKYSDSLTIVSFSLDPKKDVWLKSLERDKVAWNSIWDGAGRYSETSIKYGVQGIPTFVLINPKGIIIDKWSGYGKGSLLNHLEKNLSSK</sequence>
<comment type="subcellular location">
    <subcellularLocation>
        <location evidence="1">Cell envelope</location>
    </subcellularLocation>
</comment>
<dbReference type="InterPro" id="IPR050553">
    <property type="entry name" value="Thioredoxin_ResA/DsbE_sf"/>
</dbReference>
<keyword evidence="2" id="KW-0201">Cytochrome c-type biogenesis</keyword>
<dbReference type="PANTHER" id="PTHR42852:SF6">
    <property type="entry name" value="THIOL:DISULFIDE INTERCHANGE PROTEIN DSBE"/>
    <property type="match status" value="1"/>
</dbReference>